<dbReference type="AlphaFoldDB" id="A0A1J8QCW1"/>
<gene>
    <name evidence="2" type="ORF">AZE42_12306</name>
</gene>
<evidence type="ECO:0000313" key="2">
    <source>
        <dbReference type="EMBL" id="OJA19494.1"/>
    </source>
</evidence>
<comment type="caution">
    <text evidence="2">The sequence shown here is derived from an EMBL/GenBank/DDBJ whole genome shotgun (WGS) entry which is preliminary data.</text>
</comment>
<name>A0A1J8QCW1_9AGAM</name>
<organism evidence="2 3">
    <name type="scientific">Rhizopogon vesiculosus</name>
    <dbReference type="NCBI Taxonomy" id="180088"/>
    <lineage>
        <taxon>Eukaryota</taxon>
        <taxon>Fungi</taxon>
        <taxon>Dikarya</taxon>
        <taxon>Basidiomycota</taxon>
        <taxon>Agaricomycotina</taxon>
        <taxon>Agaricomycetes</taxon>
        <taxon>Agaricomycetidae</taxon>
        <taxon>Boletales</taxon>
        <taxon>Suillineae</taxon>
        <taxon>Rhizopogonaceae</taxon>
        <taxon>Rhizopogon</taxon>
    </lineage>
</organism>
<dbReference type="OrthoDB" id="6247875at2759"/>
<protein>
    <submittedName>
        <fullName evidence="2">Uncharacterized protein</fullName>
    </submittedName>
</protein>
<dbReference type="EMBL" id="LVVM01001004">
    <property type="protein sequence ID" value="OJA19494.1"/>
    <property type="molecule type" value="Genomic_DNA"/>
</dbReference>
<dbReference type="Proteomes" id="UP000183567">
    <property type="component" value="Unassembled WGS sequence"/>
</dbReference>
<evidence type="ECO:0000313" key="3">
    <source>
        <dbReference type="Proteomes" id="UP000183567"/>
    </source>
</evidence>
<feature type="region of interest" description="Disordered" evidence="1">
    <location>
        <begin position="59"/>
        <end position="92"/>
    </location>
</feature>
<evidence type="ECO:0000256" key="1">
    <source>
        <dbReference type="SAM" id="MobiDB-lite"/>
    </source>
</evidence>
<reference evidence="2 3" key="1">
    <citation type="submission" date="2016-03" db="EMBL/GenBank/DDBJ databases">
        <title>Comparative genomics of the ectomycorrhizal sister species Rhizopogon vinicolor and Rhizopogon vesiculosus (Basidiomycota: Boletales) reveals a divergence of the mating type B locus.</title>
        <authorList>
            <person name="Mujic A.B."/>
            <person name="Kuo A."/>
            <person name="Tritt A."/>
            <person name="Lipzen A."/>
            <person name="Chen C."/>
            <person name="Johnson J."/>
            <person name="Sharma A."/>
            <person name="Barry K."/>
            <person name="Grigoriev I.V."/>
            <person name="Spatafora J.W."/>
        </authorList>
    </citation>
    <scope>NUCLEOTIDE SEQUENCE [LARGE SCALE GENOMIC DNA]</scope>
    <source>
        <strain evidence="2 3">AM-OR11-056</strain>
    </source>
</reference>
<accession>A0A1J8QCW1</accession>
<sequence length="146" mass="16309">MRSPISLATICLTTSDVFRFVEYVMTPWKGRLRATTSIKRELESCRAELSSVLVQHDHDGSIKQAAPRLTPYPTPSRPQRPSSYPPVGAEPVKPSTDIDSWAPFLVTHDDLAHRLSRTTMYHSVTSAPLNHGHEWGARAGFQSIRS</sequence>
<keyword evidence="3" id="KW-1185">Reference proteome</keyword>
<proteinExistence type="predicted"/>